<evidence type="ECO:0000313" key="1">
    <source>
        <dbReference type="EMBL" id="JAD77224.1"/>
    </source>
</evidence>
<name>A0A0A9CLR5_ARUDO</name>
<dbReference type="AlphaFoldDB" id="A0A0A9CLR5"/>
<accession>A0A0A9CLR5</accession>
<dbReference type="EMBL" id="GBRH01220671">
    <property type="protein sequence ID" value="JAD77224.1"/>
    <property type="molecule type" value="Transcribed_RNA"/>
</dbReference>
<reference evidence="1" key="1">
    <citation type="submission" date="2014-09" db="EMBL/GenBank/DDBJ databases">
        <authorList>
            <person name="Magalhaes I.L.F."/>
            <person name="Oliveira U."/>
            <person name="Santos F.R."/>
            <person name="Vidigal T.H.D.A."/>
            <person name="Brescovit A.D."/>
            <person name="Santos A.J."/>
        </authorList>
    </citation>
    <scope>NUCLEOTIDE SEQUENCE</scope>
    <source>
        <tissue evidence="1">Shoot tissue taken approximately 20 cm above the soil surface</tissue>
    </source>
</reference>
<sequence>MRKKFEPPKIARDRTCERFVARAMTPWFPLSYWTESRRTLLCRPNKALGLPIIVIKFSSVHSLKIRSSIISCSLQDNTSFW</sequence>
<organism evidence="1">
    <name type="scientific">Arundo donax</name>
    <name type="common">Giant reed</name>
    <name type="synonym">Donax arundinaceus</name>
    <dbReference type="NCBI Taxonomy" id="35708"/>
    <lineage>
        <taxon>Eukaryota</taxon>
        <taxon>Viridiplantae</taxon>
        <taxon>Streptophyta</taxon>
        <taxon>Embryophyta</taxon>
        <taxon>Tracheophyta</taxon>
        <taxon>Spermatophyta</taxon>
        <taxon>Magnoliopsida</taxon>
        <taxon>Liliopsida</taxon>
        <taxon>Poales</taxon>
        <taxon>Poaceae</taxon>
        <taxon>PACMAD clade</taxon>
        <taxon>Arundinoideae</taxon>
        <taxon>Arundineae</taxon>
        <taxon>Arundo</taxon>
    </lineage>
</organism>
<proteinExistence type="predicted"/>
<reference evidence="1" key="2">
    <citation type="journal article" date="2015" name="Data Brief">
        <title>Shoot transcriptome of the giant reed, Arundo donax.</title>
        <authorList>
            <person name="Barrero R.A."/>
            <person name="Guerrero F.D."/>
            <person name="Moolhuijzen P."/>
            <person name="Goolsby J.A."/>
            <person name="Tidwell J."/>
            <person name="Bellgard S.E."/>
            <person name="Bellgard M.I."/>
        </authorList>
    </citation>
    <scope>NUCLEOTIDE SEQUENCE</scope>
    <source>
        <tissue evidence="1">Shoot tissue taken approximately 20 cm above the soil surface</tissue>
    </source>
</reference>
<protein>
    <submittedName>
        <fullName evidence="1">Uncharacterized protein</fullName>
    </submittedName>
</protein>